<proteinExistence type="inferred from homology"/>
<feature type="DNA-binding region" description="OmpR/PhoB-type" evidence="6">
    <location>
        <begin position="1"/>
        <end position="94"/>
    </location>
</feature>
<evidence type="ECO:0000256" key="2">
    <source>
        <dbReference type="ARBA" id="ARBA00023012"/>
    </source>
</evidence>
<dbReference type="SMART" id="SM00862">
    <property type="entry name" value="Trans_reg_C"/>
    <property type="match status" value="1"/>
</dbReference>
<feature type="domain" description="OmpR/PhoB-type" evidence="7">
    <location>
        <begin position="1"/>
        <end position="94"/>
    </location>
</feature>
<dbReference type="PANTHER" id="PTHR35807:SF1">
    <property type="entry name" value="TRANSCRIPTIONAL REGULATOR REDD"/>
    <property type="match status" value="1"/>
</dbReference>
<dbReference type="PANTHER" id="PTHR35807">
    <property type="entry name" value="TRANSCRIPTIONAL REGULATOR REDD-RELATED"/>
    <property type="match status" value="1"/>
</dbReference>
<keyword evidence="2" id="KW-0902">Two-component regulatory system</keyword>
<protein>
    <submittedName>
        <fullName evidence="8">AfsR/SARP family transcriptional regulator</fullName>
    </submittedName>
</protein>
<organism evidence="8 9">
    <name type="scientific">Streptomyces hokutonensis</name>
    <dbReference type="NCBI Taxonomy" id="1306990"/>
    <lineage>
        <taxon>Bacteria</taxon>
        <taxon>Bacillati</taxon>
        <taxon>Actinomycetota</taxon>
        <taxon>Actinomycetes</taxon>
        <taxon>Kitasatosporales</taxon>
        <taxon>Streptomycetaceae</taxon>
        <taxon>Streptomyces</taxon>
    </lineage>
</organism>
<dbReference type="InterPro" id="IPR036388">
    <property type="entry name" value="WH-like_DNA-bd_sf"/>
</dbReference>
<dbReference type="EMBL" id="JBIAHM010000010">
    <property type="protein sequence ID" value="MFE9602533.1"/>
    <property type="molecule type" value="Genomic_DNA"/>
</dbReference>
<evidence type="ECO:0000256" key="1">
    <source>
        <dbReference type="ARBA" id="ARBA00005820"/>
    </source>
</evidence>
<dbReference type="PROSITE" id="PS51755">
    <property type="entry name" value="OMPR_PHOB"/>
    <property type="match status" value="1"/>
</dbReference>
<name>A0ABW6MAJ9_9ACTN</name>
<evidence type="ECO:0000256" key="5">
    <source>
        <dbReference type="ARBA" id="ARBA00023163"/>
    </source>
</evidence>
<dbReference type="InterPro" id="IPR051677">
    <property type="entry name" value="AfsR-DnrI-RedD_regulator"/>
</dbReference>
<dbReference type="InterPro" id="IPR005158">
    <property type="entry name" value="BTAD"/>
</dbReference>
<dbReference type="SUPFAM" id="SSF48452">
    <property type="entry name" value="TPR-like"/>
    <property type="match status" value="1"/>
</dbReference>
<dbReference type="RefSeq" id="WP_359616311.1">
    <property type="nucleotide sequence ID" value="NZ_JBFALI010000042.1"/>
</dbReference>
<evidence type="ECO:0000256" key="6">
    <source>
        <dbReference type="PROSITE-ProRule" id="PRU01091"/>
    </source>
</evidence>
<keyword evidence="5" id="KW-0804">Transcription</keyword>
<dbReference type="InterPro" id="IPR001867">
    <property type="entry name" value="OmpR/PhoB-type_DNA-bd"/>
</dbReference>
<evidence type="ECO:0000259" key="7">
    <source>
        <dbReference type="PROSITE" id="PS51755"/>
    </source>
</evidence>
<keyword evidence="9" id="KW-1185">Reference proteome</keyword>
<dbReference type="InterPro" id="IPR016032">
    <property type="entry name" value="Sig_transdc_resp-reg_C-effctor"/>
</dbReference>
<evidence type="ECO:0000313" key="9">
    <source>
        <dbReference type="Proteomes" id="UP001601303"/>
    </source>
</evidence>
<dbReference type="CDD" id="cd15831">
    <property type="entry name" value="BTAD"/>
    <property type="match status" value="1"/>
</dbReference>
<sequence length="289" mass="31763">MRYEILGSLRITDGDSTAFLSAHKIEALLATLVIRSGQVVSSAHLITEIWGDEPPRRATATLHVYISQLRKFLGRLGVPGVPVATHAPGYVLQLGSATLDVHTFQRLLHEGRGHMKAMRPAEASAACTAALDLWRGDALGDLRGGPTIQRFITWAEEARLECTELLYEANLARGRHRELVAPLSALTVLHPLREAFHQQLMLALYRSERTSEALGVYESLRKTLDDELGIEPCRALRALRQAILVSDARLDIAPAVRGRIKSPSEQAVCVIPDAFERSTLVTPAGRCEI</sequence>
<accession>A0ABW6MAJ9</accession>
<dbReference type="Pfam" id="PF03704">
    <property type="entry name" value="BTAD"/>
    <property type="match status" value="1"/>
</dbReference>
<dbReference type="InterPro" id="IPR011990">
    <property type="entry name" value="TPR-like_helical_dom_sf"/>
</dbReference>
<dbReference type="Pfam" id="PF00486">
    <property type="entry name" value="Trans_reg_C"/>
    <property type="match status" value="1"/>
</dbReference>
<dbReference type="Gene3D" id="1.10.10.10">
    <property type="entry name" value="Winged helix-like DNA-binding domain superfamily/Winged helix DNA-binding domain"/>
    <property type="match status" value="1"/>
</dbReference>
<evidence type="ECO:0000256" key="4">
    <source>
        <dbReference type="ARBA" id="ARBA00023125"/>
    </source>
</evidence>
<dbReference type="SUPFAM" id="SSF46894">
    <property type="entry name" value="C-terminal effector domain of the bipartite response regulators"/>
    <property type="match status" value="1"/>
</dbReference>
<gene>
    <name evidence="8" type="ORF">ACFYNQ_28715</name>
</gene>
<reference evidence="8 9" key="1">
    <citation type="submission" date="2024-10" db="EMBL/GenBank/DDBJ databases">
        <title>The Natural Products Discovery Center: Release of the First 8490 Sequenced Strains for Exploring Actinobacteria Biosynthetic Diversity.</title>
        <authorList>
            <person name="Kalkreuter E."/>
            <person name="Kautsar S.A."/>
            <person name="Yang D."/>
            <person name="Bader C.D."/>
            <person name="Teijaro C.N."/>
            <person name="Fluegel L."/>
            <person name="Davis C.M."/>
            <person name="Simpson J.R."/>
            <person name="Lauterbach L."/>
            <person name="Steele A.D."/>
            <person name="Gui C."/>
            <person name="Meng S."/>
            <person name="Li G."/>
            <person name="Viehrig K."/>
            <person name="Ye F."/>
            <person name="Su P."/>
            <person name="Kiefer A.F."/>
            <person name="Nichols A."/>
            <person name="Cepeda A.J."/>
            <person name="Yan W."/>
            <person name="Fan B."/>
            <person name="Jiang Y."/>
            <person name="Adhikari A."/>
            <person name="Zheng C.-J."/>
            <person name="Schuster L."/>
            <person name="Cowan T.M."/>
            <person name="Smanski M.J."/>
            <person name="Chevrette M.G."/>
            <person name="De Carvalho L.P.S."/>
            <person name="Shen B."/>
        </authorList>
    </citation>
    <scope>NUCLEOTIDE SEQUENCE [LARGE SCALE GENOMIC DNA]</scope>
    <source>
        <strain evidence="8 9">NPDC006488</strain>
    </source>
</reference>
<dbReference type="SMART" id="SM01043">
    <property type="entry name" value="BTAD"/>
    <property type="match status" value="1"/>
</dbReference>
<comment type="similarity">
    <text evidence="1">Belongs to the AfsR/DnrI/RedD regulatory family.</text>
</comment>
<dbReference type="Gene3D" id="1.25.40.10">
    <property type="entry name" value="Tetratricopeptide repeat domain"/>
    <property type="match status" value="1"/>
</dbReference>
<keyword evidence="3" id="KW-0805">Transcription regulation</keyword>
<evidence type="ECO:0000313" key="8">
    <source>
        <dbReference type="EMBL" id="MFE9602533.1"/>
    </source>
</evidence>
<dbReference type="Proteomes" id="UP001601303">
    <property type="component" value="Unassembled WGS sequence"/>
</dbReference>
<comment type="caution">
    <text evidence="8">The sequence shown here is derived from an EMBL/GenBank/DDBJ whole genome shotgun (WGS) entry which is preliminary data.</text>
</comment>
<evidence type="ECO:0000256" key="3">
    <source>
        <dbReference type="ARBA" id="ARBA00023015"/>
    </source>
</evidence>
<keyword evidence="4 6" id="KW-0238">DNA-binding</keyword>